<name>A0A0J6HQE4_9BACI</name>
<evidence type="ECO:0000313" key="6">
    <source>
        <dbReference type="Proteomes" id="UP001341297"/>
    </source>
</evidence>
<dbReference type="Proteomes" id="UP001341297">
    <property type="component" value="Unassembled WGS sequence"/>
</dbReference>
<organism evidence="3 5">
    <name type="scientific">Bacillus glycinifermentans</name>
    <dbReference type="NCBI Taxonomy" id="1664069"/>
    <lineage>
        <taxon>Bacteria</taxon>
        <taxon>Bacillati</taxon>
        <taxon>Bacillota</taxon>
        <taxon>Bacilli</taxon>
        <taxon>Bacillales</taxon>
        <taxon>Bacillaceae</taxon>
        <taxon>Bacillus</taxon>
    </lineage>
</organism>
<dbReference type="OrthoDB" id="2855966at2"/>
<sequence length="149" mass="16586">MNVCRMASIAVLIVLLNGCQAAPGTYPEGRKAAIEDAPVSDVKSVPFDLFALKVNYGDGKHNTFEARYQKKEHEEAEIKDKLNDADREGEEALNEMKMVLSELPVSKSEKESAVICNVLEAFNLDKGYDRFQLRVTWPDGTSKVYIGKS</sequence>
<keyword evidence="6" id="KW-1185">Reference proteome</keyword>
<accession>A0A0J6E6P2</accession>
<keyword evidence="1" id="KW-0175">Coiled coil</keyword>
<dbReference type="InterPro" id="IPR025623">
    <property type="entry name" value="YusW"/>
</dbReference>
<dbReference type="STRING" id="1664069.BGLY_3869"/>
<reference evidence="3 5" key="1">
    <citation type="journal article" date="2015" name="Int. J. Syst. Evol. Microbiol.">
        <title>Bacillus glycinifermentans sp. nov., isolated from fermented soybean paste.</title>
        <authorList>
            <person name="Kim S.J."/>
            <person name="Dunlap C.A."/>
            <person name="Kwon S.W."/>
            <person name="Rooney A.P."/>
        </authorList>
    </citation>
    <scope>NUCLEOTIDE SEQUENCE [LARGE SCALE GENOMIC DNA]</scope>
    <source>
        <strain evidence="3 5">GO-13</strain>
    </source>
</reference>
<reference evidence="3" key="2">
    <citation type="submission" date="2015-10" db="EMBL/GenBank/DDBJ databases">
        <authorList>
            <person name="Gilbert D.G."/>
        </authorList>
    </citation>
    <scope>NUCLEOTIDE SEQUENCE</scope>
    <source>
        <strain evidence="3">GO-13</strain>
    </source>
</reference>
<dbReference type="EMBL" id="JARRTL010000011">
    <property type="protein sequence ID" value="MEC0485847.1"/>
    <property type="molecule type" value="Genomic_DNA"/>
</dbReference>
<feature type="coiled-coil region" evidence="1">
    <location>
        <begin position="68"/>
        <end position="95"/>
    </location>
</feature>
<reference evidence="4 6" key="3">
    <citation type="submission" date="2023-03" db="EMBL/GenBank/DDBJ databases">
        <title>Agriculturally important microbes genome sequencing.</title>
        <authorList>
            <person name="Dunlap C."/>
        </authorList>
    </citation>
    <scope>NUCLEOTIDE SEQUENCE [LARGE SCALE GENOMIC DNA]</scope>
    <source>
        <strain evidence="4 6">CBP-3203</strain>
    </source>
</reference>
<dbReference type="AlphaFoldDB" id="A0A0J6HQE4"/>
<proteinExistence type="predicted"/>
<accession>A0A0J6HQE4</accession>
<dbReference type="Proteomes" id="UP000036168">
    <property type="component" value="Unassembled WGS sequence"/>
</dbReference>
<comment type="caution">
    <text evidence="3">The sequence shown here is derived from an EMBL/GenBank/DDBJ whole genome shotgun (WGS) entry which is preliminary data.</text>
</comment>
<feature type="signal peptide" evidence="2">
    <location>
        <begin position="1"/>
        <end position="21"/>
    </location>
</feature>
<dbReference type="PATRIC" id="fig|1664069.3.peg.4966"/>
<dbReference type="Pfam" id="PF14039">
    <property type="entry name" value="YusW"/>
    <property type="match status" value="1"/>
</dbReference>
<evidence type="ECO:0000313" key="5">
    <source>
        <dbReference type="Proteomes" id="UP000036168"/>
    </source>
</evidence>
<protein>
    <submittedName>
        <fullName evidence="4">YusW family protein</fullName>
    </submittedName>
</protein>
<keyword evidence="2" id="KW-0732">Signal</keyword>
<feature type="chain" id="PRO_5013455011" evidence="2">
    <location>
        <begin position="22"/>
        <end position="149"/>
    </location>
</feature>
<dbReference type="EMBL" id="LECW02000012">
    <property type="protein sequence ID" value="KRT94318.1"/>
    <property type="molecule type" value="Genomic_DNA"/>
</dbReference>
<gene>
    <name evidence="3" type="ORF">AB447_203260</name>
    <name evidence="4" type="ORF">P8828_13565</name>
</gene>
<evidence type="ECO:0000313" key="4">
    <source>
        <dbReference type="EMBL" id="MEC0485847.1"/>
    </source>
</evidence>
<evidence type="ECO:0000256" key="1">
    <source>
        <dbReference type="SAM" id="Coils"/>
    </source>
</evidence>
<dbReference type="RefSeq" id="WP_048353232.1">
    <property type="nucleotide sequence ID" value="NZ_CP023481.1"/>
</dbReference>
<evidence type="ECO:0000256" key="2">
    <source>
        <dbReference type="SAM" id="SignalP"/>
    </source>
</evidence>
<evidence type="ECO:0000313" key="3">
    <source>
        <dbReference type="EMBL" id="KRT94318.1"/>
    </source>
</evidence>